<evidence type="ECO:0000313" key="2">
    <source>
        <dbReference type="Proteomes" id="UP000077266"/>
    </source>
</evidence>
<accession>A0A165JQI5</accession>
<name>A0A165JQI5_EXIGL</name>
<dbReference type="EMBL" id="KV425961">
    <property type="protein sequence ID" value="KZV95190.1"/>
    <property type="molecule type" value="Genomic_DNA"/>
</dbReference>
<sequence length="483" mass="53790">MTFFHSSQPKESARIRQLLLPAAMSQADAASPSGAARVPYDILELIVCLAPETALPNLCLVSHDLDALAVRLLYRDLHFDSSSVKHAVQCLQSIRSSPHLGRLVWSLKLDYRLHQFPYPTEAPALVASTLRCTPNLRRLDIAHLAQLIALSRGFADTIAHLDHLSDLNVAWGPVLDPLLCRIGPLKRLEFDVGSGVLDENNDALEHLLRVSVYSLEELRLTGYKLAAYLSQHPDLIFERVTSLELHYCEPLGLEIARAFPSCRRVQFFPVPFTPPELLSDPANFPLLEHAEAGVDEYGYAPPRHAKLRPMPHITLYNSSHIISEAAIMSAMACIEPDSVVSFQMQSLETPNILSTLEKGLRVCTRLQFLCISIKVDAEGTQLREMVCMLLRAAPATLRFVSISCATKKTTRAVIEQLADLVAGYADALLARIPSLRLIELRSGTFSGEHMVHLKLEKWDGGALRWFRVCGQDLKPPAEFAFRR</sequence>
<proteinExistence type="predicted"/>
<evidence type="ECO:0008006" key="3">
    <source>
        <dbReference type="Google" id="ProtNLM"/>
    </source>
</evidence>
<organism evidence="1 2">
    <name type="scientific">Exidia glandulosa HHB12029</name>
    <dbReference type="NCBI Taxonomy" id="1314781"/>
    <lineage>
        <taxon>Eukaryota</taxon>
        <taxon>Fungi</taxon>
        <taxon>Dikarya</taxon>
        <taxon>Basidiomycota</taxon>
        <taxon>Agaricomycotina</taxon>
        <taxon>Agaricomycetes</taxon>
        <taxon>Auriculariales</taxon>
        <taxon>Exidiaceae</taxon>
        <taxon>Exidia</taxon>
    </lineage>
</organism>
<keyword evidence="2" id="KW-1185">Reference proteome</keyword>
<protein>
    <recommendedName>
        <fullName evidence="3">F-box domain-containing protein</fullName>
    </recommendedName>
</protein>
<reference evidence="1 2" key="1">
    <citation type="journal article" date="2016" name="Mol. Biol. Evol.">
        <title>Comparative Genomics of Early-Diverging Mushroom-Forming Fungi Provides Insights into the Origins of Lignocellulose Decay Capabilities.</title>
        <authorList>
            <person name="Nagy L.G."/>
            <person name="Riley R."/>
            <person name="Tritt A."/>
            <person name="Adam C."/>
            <person name="Daum C."/>
            <person name="Floudas D."/>
            <person name="Sun H."/>
            <person name="Yadav J.S."/>
            <person name="Pangilinan J."/>
            <person name="Larsson K.H."/>
            <person name="Matsuura K."/>
            <person name="Barry K."/>
            <person name="Labutti K."/>
            <person name="Kuo R."/>
            <person name="Ohm R.A."/>
            <person name="Bhattacharya S.S."/>
            <person name="Shirouzu T."/>
            <person name="Yoshinaga Y."/>
            <person name="Martin F.M."/>
            <person name="Grigoriev I.V."/>
            <person name="Hibbett D.S."/>
        </authorList>
    </citation>
    <scope>NUCLEOTIDE SEQUENCE [LARGE SCALE GENOMIC DNA]</scope>
    <source>
        <strain evidence="1 2">HHB12029</strain>
    </source>
</reference>
<dbReference type="Proteomes" id="UP000077266">
    <property type="component" value="Unassembled WGS sequence"/>
</dbReference>
<dbReference type="SUPFAM" id="SSF52047">
    <property type="entry name" value="RNI-like"/>
    <property type="match status" value="1"/>
</dbReference>
<dbReference type="AlphaFoldDB" id="A0A165JQI5"/>
<evidence type="ECO:0000313" key="1">
    <source>
        <dbReference type="EMBL" id="KZV95190.1"/>
    </source>
</evidence>
<dbReference type="InParanoid" id="A0A165JQI5"/>
<gene>
    <name evidence="1" type="ORF">EXIGLDRAFT_748244</name>
</gene>